<dbReference type="STRING" id="155617.RV09_GL000110"/>
<dbReference type="Gene3D" id="3.30.559.10">
    <property type="entry name" value="Chloramphenicol acetyltransferase-like domain"/>
    <property type="match status" value="1"/>
</dbReference>
<comment type="caution">
    <text evidence="2">The sequence shown here is derived from an EMBL/GenBank/DDBJ whole genome shotgun (WGS) entry which is preliminary data.</text>
</comment>
<keyword evidence="5" id="KW-1185">Reference proteome</keyword>
<dbReference type="EMBL" id="AJAS01000014">
    <property type="protein sequence ID" value="EOI00616.1"/>
    <property type="molecule type" value="Genomic_DNA"/>
</dbReference>
<dbReference type="Proteomes" id="UP000014157">
    <property type="component" value="Unassembled WGS sequence"/>
</dbReference>
<accession>R2QYZ2</accession>
<sequence length="218" mass="25295">MVIAAKVIDQSSWDRKEHFDFFSGDSGLPLYDITTQIDVTHFYQYIKHNDISFYYGLIDATTKVMNQIENFRYKIRGENVVLIDHLIPSFTDLKEDSELFQIVTLDFAGDMKEFSDEAKRVSSAQKVYFPKSEYPADTMIQFSCLPWFSFTNLGNESSLDRDDSIIKVTWGKFEKQGDRLTLPYSIQVNHRLIDGIHLGKMINQLQLYLDQLVSESTI</sequence>
<dbReference type="EMBL" id="ASWB01000001">
    <property type="protein sequence ID" value="EOT73155.1"/>
    <property type="molecule type" value="Genomic_DNA"/>
</dbReference>
<evidence type="ECO:0008006" key="6">
    <source>
        <dbReference type="Google" id="ProtNLM"/>
    </source>
</evidence>
<dbReference type="eggNOG" id="COG4845">
    <property type="taxonomic scope" value="Bacteria"/>
</dbReference>
<dbReference type="PANTHER" id="PTHR38474">
    <property type="entry name" value="SLR0299 PROTEIN"/>
    <property type="match status" value="1"/>
</dbReference>
<dbReference type="SMART" id="SM01059">
    <property type="entry name" value="CAT"/>
    <property type="match status" value="1"/>
</dbReference>
<dbReference type="Pfam" id="PF00302">
    <property type="entry name" value="CAT"/>
    <property type="match status" value="1"/>
</dbReference>
<dbReference type="InterPro" id="IPR001707">
    <property type="entry name" value="Cmp_AcTrfase"/>
</dbReference>
<dbReference type="InterPro" id="IPR023213">
    <property type="entry name" value="CAT-like_dom_sf"/>
</dbReference>
<reference evidence="3 5" key="2">
    <citation type="submission" date="2013-03" db="EMBL/GenBank/DDBJ databases">
        <title>The Genome Sequence of Enterococcus moraviensis BAA-383 (PacBio/Illumina hybrid assembly).</title>
        <authorList>
            <consortium name="The Broad Institute Genomics Platform"/>
            <consortium name="The Broad Institute Genome Sequencing Center for Infectious Disease"/>
            <person name="Earl A."/>
            <person name="Russ C."/>
            <person name="Gilmore M."/>
            <person name="Surin D."/>
            <person name="Walker B."/>
            <person name="Young S."/>
            <person name="Zeng Q."/>
            <person name="Gargeya S."/>
            <person name="Fitzgerald M."/>
            <person name="Haas B."/>
            <person name="Abouelleil A."/>
            <person name="Allen A.W."/>
            <person name="Alvarado L."/>
            <person name="Arachchi H.M."/>
            <person name="Berlin A.M."/>
            <person name="Chapman S.B."/>
            <person name="Gainer-Dewar J."/>
            <person name="Goldberg J."/>
            <person name="Griggs A."/>
            <person name="Gujja S."/>
            <person name="Hansen M."/>
            <person name="Howarth C."/>
            <person name="Imamovic A."/>
            <person name="Ireland A."/>
            <person name="Larimer J."/>
            <person name="McCowan C."/>
            <person name="Murphy C."/>
            <person name="Pearson M."/>
            <person name="Poon T.W."/>
            <person name="Priest M."/>
            <person name="Roberts A."/>
            <person name="Saif S."/>
            <person name="Shea T."/>
            <person name="Sisk P."/>
            <person name="Sykes S."/>
            <person name="Wortman J."/>
            <person name="Nusbaum C."/>
            <person name="Birren B."/>
        </authorList>
    </citation>
    <scope>NUCLEOTIDE SEQUENCE [LARGE SCALE GENOMIC DNA]</scope>
    <source>
        <strain evidence="3 5">ATCC BAA-383</strain>
    </source>
</reference>
<dbReference type="GO" id="GO:0008811">
    <property type="term" value="F:chloramphenicol O-acetyltransferase activity"/>
    <property type="evidence" value="ECO:0007669"/>
    <property type="project" value="InterPro"/>
</dbReference>
<dbReference type="AlphaFoldDB" id="R2QYZ2"/>
<dbReference type="Proteomes" id="UP000013781">
    <property type="component" value="Unassembled WGS sequence"/>
</dbReference>
<evidence type="ECO:0000313" key="5">
    <source>
        <dbReference type="Proteomes" id="UP000014157"/>
    </source>
</evidence>
<evidence type="ECO:0000313" key="2">
    <source>
        <dbReference type="EMBL" id="EOI00616.1"/>
    </source>
</evidence>
<evidence type="ECO:0000256" key="1">
    <source>
        <dbReference type="PIRSR" id="PIRSR000440-1"/>
    </source>
</evidence>
<organism evidence="2 4">
    <name type="scientific">Enterococcus moraviensis ATCC BAA-383</name>
    <dbReference type="NCBI Taxonomy" id="1158609"/>
    <lineage>
        <taxon>Bacteria</taxon>
        <taxon>Bacillati</taxon>
        <taxon>Bacillota</taxon>
        <taxon>Bacilli</taxon>
        <taxon>Lactobacillales</taxon>
        <taxon>Enterococcaceae</taxon>
        <taxon>Enterococcus</taxon>
    </lineage>
</organism>
<dbReference type="PIRSF" id="PIRSF000440">
    <property type="entry name" value="CAT"/>
    <property type="match status" value="1"/>
</dbReference>
<protein>
    <recommendedName>
        <fullName evidence="6">Chloramphenicol acetyltransferase</fullName>
    </recommendedName>
</protein>
<dbReference type="OrthoDB" id="9801766at2"/>
<dbReference type="SUPFAM" id="SSF52777">
    <property type="entry name" value="CoA-dependent acyltransferases"/>
    <property type="match status" value="1"/>
</dbReference>
<proteinExistence type="predicted"/>
<evidence type="ECO:0000313" key="4">
    <source>
        <dbReference type="Proteomes" id="UP000013781"/>
    </source>
</evidence>
<dbReference type="PANTHER" id="PTHR38474:SF1">
    <property type="entry name" value="SLR0299 PROTEIN"/>
    <property type="match status" value="1"/>
</dbReference>
<evidence type="ECO:0000313" key="3">
    <source>
        <dbReference type="EMBL" id="EOT73155.1"/>
    </source>
</evidence>
<name>R2QYZ2_9ENTE</name>
<dbReference type="RefSeq" id="WP_010765100.1">
    <property type="nucleotide sequence ID" value="NZ_ASWB01000001.1"/>
</dbReference>
<dbReference type="PATRIC" id="fig|1158609.3.peg.1679"/>
<dbReference type="HOGENOM" id="CLU_093121_0_0_9"/>
<feature type="active site" description="Proton acceptor" evidence="1">
    <location>
        <position position="190"/>
    </location>
</feature>
<gene>
    <name evidence="3" type="ORF">I586_00148</name>
    <name evidence="2" type="ORF">UAY_01719</name>
</gene>
<reference evidence="2 4" key="1">
    <citation type="submission" date="2013-02" db="EMBL/GenBank/DDBJ databases">
        <title>The Genome Sequence of Enterococcus moraviensis BAA-383.</title>
        <authorList>
            <consortium name="The Broad Institute Genome Sequencing Platform"/>
            <consortium name="The Broad Institute Genome Sequencing Center for Infectious Disease"/>
            <person name="Earl A.M."/>
            <person name="Gilmore M.S."/>
            <person name="Lebreton F."/>
            <person name="Walker B."/>
            <person name="Young S.K."/>
            <person name="Zeng Q."/>
            <person name="Gargeya S."/>
            <person name="Fitzgerald M."/>
            <person name="Haas B."/>
            <person name="Abouelleil A."/>
            <person name="Alvarado L."/>
            <person name="Arachchi H.M."/>
            <person name="Berlin A.M."/>
            <person name="Chapman S.B."/>
            <person name="Dewar J."/>
            <person name="Goldberg J."/>
            <person name="Griggs A."/>
            <person name="Gujja S."/>
            <person name="Hansen M."/>
            <person name="Howarth C."/>
            <person name="Imamovic A."/>
            <person name="Larimer J."/>
            <person name="McCowan C."/>
            <person name="Murphy C."/>
            <person name="Neiman D."/>
            <person name="Pearson M."/>
            <person name="Priest M."/>
            <person name="Roberts A."/>
            <person name="Saif S."/>
            <person name="Shea T."/>
            <person name="Sisk P."/>
            <person name="Sykes S."/>
            <person name="Wortman J."/>
            <person name="Nusbaum C."/>
            <person name="Birren B."/>
        </authorList>
    </citation>
    <scope>NUCLEOTIDE SEQUENCE [LARGE SCALE GENOMIC DNA]</scope>
    <source>
        <strain evidence="2 4">ATCC BAA-383</strain>
    </source>
</reference>